<dbReference type="EMBL" id="JAERWL010000012">
    <property type="protein sequence ID" value="MBM9477676.1"/>
    <property type="molecule type" value="Genomic_DNA"/>
</dbReference>
<dbReference type="InterPro" id="IPR036457">
    <property type="entry name" value="PPM-type-like_dom_sf"/>
</dbReference>
<dbReference type="Pfam" id="PF07228">
    <property type="entry name" value="SpoIIE"/>
    <property type="match status" value="1"/>
</dbReference>
<reference evidence="3" key="1">
    <citation type="submission" date="2021-01" db="EMBL/GenBank/DDBJ databases">
        <title>KCTC 19127 draft genome.</title>
        <authorList>
            <person name="An D."/>
        </authorList>
    </citation>
    <scope>NUCLEOTIDE SEQUENCE</scope>
    <source>
        <strain evidence="3">KCTC 19127</strain>
    </source>
</reference>
<feature type="domain" description="GAF" evidence="1">
    <location>
        <begin position="33"/>
        <end position="175"/>
    </location>
</feature>
<keyword evidence="4" id="KW-1185">Reference proteome</keyword>
<dbReference type="Pfam" id="PF01590">
    <property type="entry name" value="GAF"/>
    <property type="match status" value="1"/>
</dbReference>
<dbReference type="SUPFAM" id="SSF55781">
    <property type="entry name" value="GAF domain-like"/>
    <property type="match status" value="1"/>
</dbReference>
<evidence type="ECO:0000259" key="1">
    <source>
        <dbReference type="SMART" id="SM00065"/>
    </source>
</evidence>
<dbReference type="SMART" id="SM00065">
    <property type="entry name" value="GAF"/>
    <property type="match status" value="1"/>
</dbReference>
<dbReference type="InterPro" id="IPR029016">
    <property type="entry name" value="GAF-like_dom_sf"/>
</dbReference>
<dbReference type="Gene3D" id="3.60.40.10">
    <property type="entry name" value="PPM-type phosphatase domain"/>
    <property type="match status" value="1"/>
</dbReference>
<dbReference type="Proteomes" id="UP000663801">
    <property type="component" value="Unassembled WGS sequence"/>
</dbReference>
<dbReference type="Gene3D" id="3.30.450.40">
    <property type="match status" value="1"/>
</dbReference>
<evidence type="ECO:0000313" key="4">
    <source>
        <dbReference type="Proteomes" id="UP000663801"/>
    </source>
</evidence>
<name>A0A939C434_9ACTN</name>
<evidence type="ECO:0000313" key="3">
    <source>
        <dbReference type="EMBL" id="MBM9477676.1"/>
    </source>
</evidence>
<evidence type="ECO:0000259" key="2">
    <source>
        <dbReference type="SMART" id="SM00331"/>
    </source>
</evidence>
<organism evidence="3 4">
    <name type="scientific">Nakamurella flavida</name>
    <dbReference type="NCBI Taxonomy" id="363630"/>
    <lineage>
        <taxon>Bacteria</taxon>
        <taxon>Bacillati</taxon>
        <taxon>Actinomycetota</taxon>
        <taxon>Actinomycetes</taxon>
        <taxon>Nakamurellales</taxon>
        <taxon>Nakamurellaceae</taxon>
        <taxon>Nakamurella</taxon>
    </lineage>
</organism>
<comment type="caution">
    <text evidence="3">The sequence shown here is derived from an EMBL/GenBank/DDBJ whole genome shotgun (WGS) entry which is preliminary data.</text>
</comment>
<dbReference type="InterPro" id="IPR001932">
    <property type="entry name" value="PPM-type_phosphatase-like_dom"/>
</dbReference>
<sequence length="399" mass="42256">MVNASPTSAPGTDAEAEIVRLQALRELRLIDAAPQERLERITRMASTVFGMPMAAVSLVGADRQFAVSQRGPADLNVTREESFCAHTMQQEDAMVIEDALADTRFEHNSLVTGDPHLRFYAGYPLTVGTGQRVGALCVLDTTPRTFSPQQAALLQEMAHWVERELAAVEDHDLATATQRAAGPAEAPWLPGYDNGVLSVPSVGLRGDFVHWRSLPGTLEITLGDLMATGSAAGLNAAMIGATVAALSLRGELADLVGDTTVLVEDQLERTGSYATVFHGRIHRDGQISFVDAGLGTALIVRAAGGHEHLGTPDLPLGVLPGSTARIRTAHLDPGDTLLVFTDGVLQLWDGSMGHLAELADLFRGSDTIAGALAEVELMGRDRAPGKALTVLATRRLPAA</sequence>
<dbReference type="PANTHER" id="PTHR43102:SF2">
    <property type="entry name" value="GAF DOMAIN-CONTAINING PROTEIN"/>
    <property type="match status" value="1"/>
</dbReference>
<gene>
    <name evidence="3" type="ORF">JL107_14590</name>
</gene>
<protein>
    <submittedName>
        <fullName evidence="3">SpoIIE family protein phosphatase</fullName>
    </submittedName>
</protein>
<dbReference type="SMART" id="SM00331">
    <property type="entry name" value="PP2C_SIG"/>
    <property type="match status" value="1"/>
</dbReference>
<proteinExistence type="predicted"/>
<dbReference type="PANTHER" id="PTHR43102">
    <property type="entry name" value="SLR1143 PROTEIN"/>
    <property type="match status" value="1"/>
</dbReference>
<dbReference type="AlphaFoldDB" id="A0A939C434"/>
<dbReference type="RefSeq" id="WP_205257798.1">
    <property type="nucleotide sequence ID" value="NZ_BAAAPV010000005.1"/>
</dbReference>
<dbReference type="InterPro" id="IPR003018">
    <property type="entry name" value="GAF"/>
</dbReference>
<accession>A0A939C434</accession>
<feature type="domain" description="PPM-type phosphatase" evidence="2">
    <location>
        <begin position="189"/>
        <end position="395"/>
    </location>
</feature>